<evidence type="ECO:0000313" key="2">
    <source>
        <dbReference type="Proteomes" id="UP000279277"/>
    </source>
</evidence>
<dbReference type="Proteomes" id="UP000279277">
    <property type="component" value="Segment"/>
</dbReference>
<protein>
    <submittedName>
        <fullName evidence="1">Uncharacterized protein</fullName>
    </submittedName>
</protein>
<proteinExistence type="predicted"/>
<sequence>MTTIANATATADRNLYGATESNGLVDGGAYHNAVDYSVSYSLSELQKAGGKITRLRILTEYIPHARMRMADVSYCHGTLPDGKIVPVDVYITGVNFFKMKGELIDLAKKEGVFAKGIGLLNEGNWSVLR</sequence>
<organism evidence="1 2">
    <name type="scientific">Brevibacterium phage Cantare</name>
    <dbReference type="NCBI Taxonomy" id="2338395"/>
    <lineage>
        <taxon>Viruses</taxon>
        <taxon>Duplodnaviria</taxon>
        <taxon>Heunggongvirae</taxon>
        <taxon>Uroviricota</taxon>
        <taxon>Caudoviricetes</taxon>
        <taxon>Cantarevirus</taxon>
        <taxon>Cantarevirus cantare</taxon>
    </lineage>
</organism>
<dbReference type="GeneID" id="77953016"/>
<dbReference type="RefSeq" id="YP_010676655.1">
    <property type="nucleotide sequence ID" value="NC_071014.1"/>
</dbReference>
<dbReference type="KEGG" id="vg:77953016"/>
<gene>
    <name evidence="1" type="primary">80</name>
    <name evidence="1" type="ORF">PBI_CANTARE_80</name>
</gene>
<keyword evidence="2" id="KW-1185">Reference proteome</keyword>
<reference evidence="1 2" key="1">
    <citation type="submission" date="2018-10" db="EMBL/GenBank/DDBJ databases">
        <authorList>
            <person name="Zack K."/>
            <person name="Garlena R.A."/>
            <person name="Russell D.A."/>
            <person name="Pope W.H."/>
            <person name="Jacobs-Sera D."/>
            <person name="Hatfull G.F."/>
        </authorList>
    </citation>
    <scope>NUCLEOTIDE SEQUENCE [LARGE SCALE GENOMIC DNA]</scope>
</reference>
<evidence type="ECO:0000313" key="1">
    <source>
        <dbReference type="EMBL" id="AYQ99300.1"/>
    </source>
</evidence>
<name>A0A3G3LYT0_9CAUD</name>
<accession>A0A3G3LYT0</accession>
<dbReference type="EMBL" id="MK016493">
    <property type="protein sequence ID" value="AYQ99300.1"/>
    <property type="molecule type" value="Genomic_DNA"/>
</dbReference>